<feature type="transmembrane region" description="Helical" evidence="7">
    <location>
        <begin position="12"/>
        <end position="32"/>
    </location>
</feature>
<evidence type="ECO:0000256" key="4">
    <source>
        <dbReference type="ARBA" id="ARBA00022833"/>
    </source>
</evidence>
<evidence type="ECO:0000256" key="5">
    <source>
        <dbReference type="ARBA" id="ARBA00022989"/>
    </source>
</evidence>
<evidence type="ECO:0000256" key="7">
    <source>
        <dbReference type="SAM" id="Phobius"/>
    </source>
</evidence>
<dbReference type="NCBIfam" id="TIGR01297">
    <property type="entry name" value="CDF"/>
    <property type="match status" value="1"/>
</dbReference>
<keyword evidence="4" id="KW-0862">Zinc</keyword>
<comment type="subcellular location">
    <subcellularLocation>
        <location evidence="1">Membrane</location>
        <topology evidence="1">Multi-pass membrane protein</topology>
    </subcellularLocation>
</comment>
<dbReference type="GO" id="GO:0005385">
    <property type="term" value="F:zinc ion transmembrane transporter activity"/>
    <property type="evidence" value="ECO:0007669"/>
    <property type="project" value="TreeGrafter"/>
</dbReference>
<feature type="transmembrane region" description="Helical" evidence="7">
    <location>
        <begin position="82"/>
        <end position="104"/>
    </location>
</feature>
<evidence type="ECO:0000259" key="8">
    <source>
        <dbReference type="Pfam" id="PF01545"/>
    </source>
</evidence>
<keyword evidence="3 7" id="KW-0812">Transmembrane</keyword>
<dbReference type="InterPro" id="IPR058533">
    <property type="entry name" value="Cation_efflux_TM"/>
</dbReference>
<dbReference type="GO" id="GO:0006882">
    <property type="term" value="P:intracellular zinc ion homeostasis"/>
    <property type="evidence" value="ECO:0007669"/>
    <property type="project" value="TreeGrafter"/>
</dbReference>
<dbReference type="GO" id="GO:0016020">
    <property type="term" value="C:membrane"/>
    <property type="evidence" value="ECO:0007669"/>
    <property type="project" value="UniProtKB-SubCell"/>
</dbReference>
<evidence type="ECO:0000313" key="9">
    <source>
        <dbReference type="EMBL" id="MBW0544080.1"/>
    </source>
</evidence>
<dbReference type="SUPFAM" id="SSF161111">
    <property type="entry name" value="Cation efflux protein transmembrane domain-like"/>
    <property type="match status" value="1"/>
</dbReference>
<evidence type="ECO:0000256" key="3">
    <source>
        <dbReference type="ARBA" id="ARBA00022692"/>
    </source>
</evidence>
<name>A0A9Q3FNW2_9BASI</name>
<evidence type="ECO:0000256" key="1">
    <source>
        <dbReference type="ARBA" id="ARBA00004141"/>
    </source>
</evidence>
<feature type="domain" description="Cation efflux protein transmembrane" evidence="8">
    <location>
        <begin position="11"/>
        <end position="292"/>
    </location>
</feature>
<feature type="transmembrane region" description="Helical" evidence="7">
    <location>
        <begin position="261"/>
        <end position="284"/>
    </location>
</feature>
<comment type="similarity">
    <text evidence="2">Belongs to the cation diffusion facilitator (CDF) transporter (TC 2.A.4) family. SLC30A subfamily.</text>
</comment>
<dbReference type="InterPro" id="IPR002524">
    <property type="entry name" value="Cation_efflux"/>
</dbReference>
<gene>
    <name evidence="9" type="ORF">O181_083795</name>
</gene>
<comment type="caution">
    <text evidence="9">The sequence shown here is derived from an EMBL/GenBank/DDBJ whole genome shotgun (WGS) entry which is preliminary data.</text>
</comment>
<dbReference type="AlphaFoldDB" id="A0A9Q3FNW2"/>
<proteinExistence type="inferred from homology"/>
<dbReference type="Proteomes" id="UP000765509">
    <property type="component" value="Unassembled WGS sequence"/>
</dbReference>
<evidence type="ECO:0000256" key="2">
    <source>
        <dbReference type="ARBA" id="ARBA00008873"/>
    </source>
</evidence>
<dbReference type="OrthoDB" id="2503918at2759"/>
<dbReference type="PANTHER" id="PTHR45820:SF5">
    <property type="entry name" value="DIFFUSION FACILITATOR FAMILY METAL ION TRANSPORTER, PUTATIVE-RELATED"/>
    <property type="match status" value="1"/>
</dbReference>
<sequence>MTEKLTKSHRLIIIIFISAIFSVSELSVGFWTSSLALIADGFHVINDLISFIVALIATTKAKAYLNPQPTSLFTFGWERAEILGALFNGVFLLALSVSIFLQSIERFLRPTPIEHPTMIIIVAGIGLALNILSMITVHDHSHSHSHSHSHTHTDFLQKPPYLQKPESSLNQNLESKSLNQSSSTTGLQIRNFSCSNTLPLQNSSSNQVLETKNLHNCSKSHKSPHSTHDLNMLGVGLHLIGDAFGNLLVICSALIYQKTKFVHVDTIASVLVAIVILSTSIPLIKPSARILLEAGPEQIDMTTLTKEIIQCHNVLGVTKIHVWQLNQTNLVATVKIILSQFSVDDFQLTQTQLEECMDRWGIHQVNIHPVFFQNHFAQTFLPPKVSLEE</sequence>
<dbReference type="Pfam" id="PF01545">
    <property type="entry name" value="Cation_efflux"/>
    <property type="match status" value="1"/>
</dbReference>
<organism evidence="9 10">
    <name type="scientific">Austropuccinia psidii MF-1</name>
    <dbReference type="NCBI Taxonomy" id="1389203"/>
    <lineage>
        <taxon>Eukaryota</taxon>
        <taxon>Fungi</taxon>
        <taxon>Dikarya</taxon>
        <taxon>Basidiomycota</taxon>
        <taxon>Pucciniomycotina</taxon>
        <taxon>Pucciniomycetes</taxon>
        <taxon>Pucciniales</taxon>
        <taxon>Sphaerophragmiaceae</taxon>
        <taxon>Austropuccinia</taxon>
    </lineage>
</organism>
<dbReference type="PANTHER" id="PTHR45820">
    <property type="entry name" value="FI23527P1"/>
    <property type="match status" value="1"/>
</dbReference>
<evidence type="ECO:0000256" key="6">
    <source>
        <dbReference type="ARBA" id="ARBA00023136"/>
    </source>
</evidence>
<dbReference type="Gene3D" id="1.20.1510.10">
    <property type="entry name" value="Cation efflux protein transmembrane domain"/>
    <property type="match status" value="2"/>
</dbReference>
<keyword evidence="10" id="KW-1185">Reference proteome</keyword>
<keyword evidence="6 7" id="KW-0472">Membrane</keyword>
<feature type="transmembrane region" description="Helical" evidence="7">
    <location>
        <begin position="116"/>
        <end position="137"/>
    </location>
</feature>
<feature type="transmembrane region" description="Helical" evidence="7">
    <location>
        <begin position="230"/>
        <end position="255"/>
    </location>
</feature>
<accession>A0A9Q3FNW2</accession>
<keyword evidence="5 7" id="KW-1133">Transmembrane helix</keyword>
<dbReference type="InterPro" id="IPR027469">
    <property type="entry name" value="Cation_efflux_TMD_sf"/>
</dbReference>
<dbReference type="EMBL" id="AVOT02048884">
    <property type="protein sequence ID" value="MBW0544080.1"/>
    <property type="molecule type" value="Genomic_DNA"/>
</dbReference>
<reference evidence="9" key="1">
    <citation type="submission" date="2021-03" db="EMBL/GenBank/DDBJ databases">
        <title>Draft genome sequence of rust myrtle Austropuccinia psidii MF-1, a brazilian biotype.</title>
        <authorList>
            <person name="Quecine M.C."/>
            <person name="Pachon D.M.R."/>
            <person name="Bonatelli M.L."/>
            <person name="Correr F.H."/>
            <person name="Franceschini L.M."/>
            <person name="Leite T.F."/>
            <person name="Margarido G.R.A."/>
            <person name="Almeida C.A."/>
            <person name="Ferrarezi J.A."/>
            <person name="Labate C.A."/>
        </authorList>
    </citation>
    <scope>NUCLEOTIDE SEQUENCE</scope>
    <source>
        <strain evidence="9">MF-1</strain>
    </source>
</reference>
<protein>
    <recommendedName>
        <fullName evidence="8">Cation efflux protein transmembrane domain-containing protein</fullName>
    </recommendedName>
</protein>
<evidence type="ECO:0000313" key="10">
    <source>
        <dbReference type="Proteomes" id="UP000765509"/>
    </source>
</evidence>